<organism evidence="4 5">
    <name type="scientific">Corynebacterium matruchotii</name>
    <dbReference type="NCBI Taxonomy" id="43768"/>
    <lineage>
        <taxon>Bacteria</taxon>
        <taxon>Bacillati</taxon>
        <taxon>Actinomycetota</taxon>
        <taxon>Actinomycetes</taxon>
        <taxon>Mycobacteriales</taxon>
        <taxon>Corynebacteriaceae</taxon>
        <taxon>Corynebacterium</taxon>
    </lineage>
</organism>
<reference evidence="4 5" key="1">
    <citation type="submission" date="2018-06" db="EMBL/GenBank/DDBJ databases">
        <authorList>
            <consortium name="Pathogen Informatics"/>
            <person name="Doyle S."/>
        </authorList>
    </citation>
    <scope>NUCLEOTIDE SEQUENCE [LARGE SCALE GENOMIC DNA]</scope>
    <source>
        <strain evidence="4 5">NCTC10254</strain>
    </source>
</reference>
<dbReference type="InterPro" id="IPR046833">
    <property type="entry name" value="ABC_N"/>
</dbReference>
<dbReference type="InterPro" id="IPR027417">
    <property type="entry name" value="P-loop_NTPase"/>
</dbReference>
<dbReference type="AlphaFoldDB" id="A0A6H9XUL3"/>
<dbReference type="InterPro" id="IPR019195">
    <property type="entry name" value="ABC_ATPase_put"/>
</dbReference>
<dbReference type="Pfam" id="PF21117">
    <property type="entry name" value="MRB1590_C"/>
    <property type="match status" value="1"/>
</dbReference>
<comment type="caution">
    <text evidence="4">The sequence shown here is derived from an EMBL/GenBank/DDBJ whole genome shotgun (WGS) entry which is preliminary data.</text>
</comment>
<name>A0A6H9XUL3_9CORY</name>
<evidence type="ECO:0000313" key="4">
    <source>
        <dbReference type="EMBL" id="SPW33601.1"/>
    </source>
</evidence>
<dbReference type="Pfam" id="PF20446">
    <property type="entry name" value="ABC_N"/>
    <property type="match status" value="1"/>
</dbReference>
<feature type="domain" description="ATPase of the ABC class N-terminal" evidence="2">
    <location>
        <begin position="6"/>
        <end position="155"/>
    </location>
</feature>
<dbReference type="GeneID" id="84574623"/>
<sequence length="551" mass="59790">MSYRNQDLRRTVSSLDGKSYGAYKSLKGSYDMGNFTLSIDRIQSDPYAPPSLMRIILDRKTAGIPPELLDDAQGRLAMSDFLMREFHAATRESSISIGWPAQAILERTNIRITEHTIEARITVQLPAGGRRIHGHAAARMLTEDLPDAVDQALLYRNLDGDAATAQVTLLRDQEALRGQLADLGLVAFVGNGAILPRQAGNSDLPLEQGATPFTSPKSLEVSITLPSGRTVTGMGIPEGIVVIIGGGYHGKSTLLHAIEQGVYPHITGDGREWVITRADATTIRAEDGRPVIGVDISPFINNLPSGTDTRSFMTANASGSTSQAANLMEAVAAGASTLLIDEDTSATNFMIRDERMQQLIPAKDEPITPFVQRVRPLFTEKGVSTILVAGGSGAFFDVADYVIAMNSYVPSDVTSAAHELADYDPTAPAASKVFGPEPRRRLRKQRLERKPAKAAGTNAIRYGKQEVDLSAVTQLVDAAQVSGLAHTFDMIMEWSDGRSDLAELVDDVCREMDVQGIDALSPHNGHPGLYARPRRQEIFAAVNRYRRLELE</sequence>
<protein>
    <submittedName>
        <fullName evidence="4">Putative ATPase of the ABC class</fullName>
    </submittedName>
</protein>
<dbReference type="RefSeq" id="WP_005526278.1">
    <property type="nucleotide sequence ID" value="NZ_CP050134.2"/>
</dbReference>
<dbReference type="EMBL" id="UARK01000034">
    <property type="protein sequence ID" value="SPW33601.1"/>
    <property type="molecule type" value="Genomic_DNA"/>
</dbReference>
<proteinExistence type="predicted"/>
<dbReference type="Pfam" id="PF09818">
    <property type="entry name" value="ABC_ATPase"/>
    <property type="match status" value="1"/>
</dbReference>
<feature type="domain" description="ATPase of the ABC class C-terminal" evidence="1">
    <location>
        <begin position="162"/>
        <end position="427"/>
    </location>
</feature>
<gene>
    <name evidence="4" type="ORF">NCTC10254_02382</name>
</gene>
<evidence type="ECO:0000313" key="5">
    <source>
        <dbReference type="Proteomes" id="UP000249886"/>
    </source>
</evidence>
<evidence type="ECO:0000259" key="2">
    <source>
        <dbReference type="Pfam" id="PF20446"/>
    </source>
</evidence>
<dbReference type="PANTHER" id="PTHR38149:SF1">
    <property type="entry name" value="ATPASE"/>
    <property type="match status" value="1"/>
</dbReference>
<feature type="domain" description="MRB1590-like C-terminal" evidence="3">
    <location>
        <begin position="453"/>
        <end position="550"/>
    </location>
</feature>
<dbReference type="Proteomes" id="UP000249886">
    <property type="component" value="Unassembled WGS sequence"/>
</dbReference>
<dbReference type="PANTHER" id="PTHR38149">
    <property type="entry name" value="ATPASE"/>
    <property type="match status" value="1"/>
</dbReference>
<accession>A0A6H9XUL3</accession>
<evidence type="ECO:0000259" key="1">
    <source>
        <dbReference type="Pfam" id="PF09818"/>
    </source>
</evidence>
<evidence type="ECO:0000259" key="3">
    <source>
        <dbReference type="Pfam" id="PF21117"/>
    </source>
</evidence>
<dbReference type="InterPro" id="IPR046834">
    <property type="entry name" value="ABC_ATPase_C"/>
</dbReference>
<dbReference type="InterPro" id="IPR049069">
    <property type="entry name" value="MRB1590-like_C"/>
</dbReference>
<dbReference type="SUPFAM" id="SSF52540">
    <property type="entry name" value="P-loop containing nucleoside triphosphate hydrolases"/>
    <property type="match status" value="1"/>
</dbReference>